<accession>A0A330LZH0</accession>
<organism evidence="1 2">
    <name type="scientific">Moritella yayanosii</name>
    <dbReference type="NCBI Taxonomy" id="69539"/>
    <lineage>
        <taxon>Bacteria</taxon>
        <taxon>Pseudomonadati</taxon>
        <taxon>Pseudomonadota</taxon>
        <taxon>Gammaproteobacteria</taxon>
        <taxon>Alteromonadales</taxon>
        <taxon>Moritellaceae</taxon>
        <taxon>Moritella</taxon>
    </lineage>
</organism>
<evidence type="ECO:0000313" key="1">
    <source>
        <dbReference type="EMBL" id="SQD79565.1"/>
    </source>
</evidence>
<protein>
    <submittedName>
        <fullName evidence="1">Uncharacterized protein</fullName>
    </submittedName>
</protein>
<gene>
    <name evidence="1" type="ORF">MORIYA_3109</name>
</gene>
<dbReference type="EMBL" id="LS483250">
    <property type="protein sequence ID" value="SQD79565.1"/>
    <property type="molecule type" value="Genomic_DNA"/>
</dbReference>
<reference evidence="2" key="1">
    <citation type="submission" date="2018-05" db="EMBL/GenBank/DDBJ databases">
        <authorList>
            <person name="Cea G.-C."/>
            <person name="William W."/>
        </authorList>
    </citation>
    <scope>NUCLEOTIDE SEQUENCE [LARGE SCALE GENOMIC DNA]</scope>
    <source>
        <strain evidence="2">DB21MT 5</strain>
    </source>
</reference>
<proteinExistence type="predicted"/>
<evidence type="ECO:0000313" key="2">
    <source>
        <dbReference type="Proteomes" id="UP000250163"/>
    </source>
</evidence>
<keyword evidence="2" id="KW-1185">Reference proteome</keyword>
<sequence>MYYVNWRALIHALFENNNAPKYITYFNGHGGVKPPRYRYLPALNANHGNRVSSVLK</sequence>
<dbReference type="Proteomes" id="UP000250163">
    <property type="component" value="Chromosome MORIYA"/>
</dbReference>
<dbReference type="AlphaFoldDB" id="A0A330LZH0"/>
<name>A0A330LZH0_9GAMM</name>
<dbReference type="KEGG" id="mya:MORIYA_3109"/>